<comment type="miscellaneous">
    <text evidence="16">The active site is a redox-active disulfide bond.</text>
</comment>
<evidence type="ECO:0000256" key="5">
    <source>
        <dbReference type="ARBA" id="ARBA00022490"/>
    </source>
</evidence>
<dbReference type="PRINTS" id="PR00411">
    <property type="entry name" value="PNDRDTASEI"/>
</dbReference>
<gene>
    <name evidence="19" type="ORF">SAMN05421807_102244</name>
</gene>
<dbReference type="GO" id="GO:0006103">
    <property type="term" value="P:2-oxoglutarate metabolic process"/>
    <property type="evidence" value="ECO:0007669"/>
    <property type="project" value="TreeGrafter"/>
</dbReference>
<feature type="domain" description="Pyridine nucleotide-disulphide oxidoreductase dimerisation" evidence="17">
    <location>
        <begin position="348"/>
        <end position="456"/>
    </location>
</feature>
<proteinExistence type="inferred from homology"/>
<dbReference type="Pfam" id="PF07992">
    <property type="entry name" value="Pyr_redox_2"/>
    <property type="match status" value="1"/>
</dbReference>
<dbReference type="OrthoDB" id="9800167at2"/>
<evidence type="ECO:0000256" key="6">
    <source>
        <dbReference type="ARBA" id="ARBA00022630"/>
    </source>
</evidence>
<keyword evidence="9 14" id="KW-0520">NAD</keyword>
<keyword evidence="20" id="KW-1185">Reference proteome</keyword>
<keyword evidence="14" id="KW-0547">Nucleotide-binding</keyword>
<dbReference type="InterPro" id="IPR023753">
    <property type="entry name" value="FAD/NAD-binding_dom"/>
</dbReference>
<evidence type="ECO:0000256" key="13">
    <source>
        <dbReference type="PIRSR" id="PIRSR000350-2"/>
    </source>
</evidence>
<keyword evidence="7 14" id="KW-0274">FAD</keyword>
<evidence type="ECO:0000256" key="1">
    <source>
        <dbReference type="ARBA" id="ARBA00004496"/>
    </source>
</evidence>
<keyword evidence="11 16" id="KW-0676">Redox-active center</keyword>
<dbReference type="Proteomes" id="UP000184079">
    <property type="component" value="Unassembled WGS sequence"/>
</dbReference>
<dbReference type="NCBIfam" id="TIGR01350">
    <property type="entry name" value="lipoamide_DH"/>
    <property type="match status" value="1"/>
</dbReference>
<evidence type="ECO:0000256" key="7">
    <source>
        <dbReference type="ARBA" id="ARBA00022827"/>
    </source>
</evidence>
<keyword evidence="5" id="KW-0963">Cytoplasm</keyword>
<dbReference type="SUPFAM" id="SSF55424">
    <property type="entry name" value="FAD/NAD-linked reductases, dimerisation (C-terminal) domain"/>
    <property type="match status" value="1"/>
</dbReference>
<dbReference type="InterPro" id="IPR001100">
    <property type="entry name" value="Pyr_nuc-diS_OxRdtase"/>
</dbReference>
<evidence type="ECO:0000256" key="15">
    <source>
        <dbReference type="PIRSR" id="PIRSR000350-4"/>
    </source>
</evidence>
<feature type="binding site" evidence="14">
    <location>
        <position position="273"/>
    </location>
    <ligand>
        <name>NAD(+)</name>
        <dbReference type="ChEBI" id="CHEBI:57540"/>
    </ligand>
</feature>
<evidence type="ECO:0000256" key="12">
    <source>
        <dbReference type="ARBA" id="ARBA00049187"/>
    </source>
</evidence>
<organism evidence="19 20">
    <name type="scientific">Virgibacillus chiguensis</name>
    <dbReference type="NCBI Taxonomy" id="411959"/>
    <lineage>
        <taxon>Bacteria</taxon>
        <taxon>Bacillati</taxon>
        <taxon>Bacillota</taxon>
        <taxon>Bacilli</taxon>
        <taxon>Bacillales</taxon>
        <taxon>Bacillaceae</taxon>
        <taxon>Virgibacillus</taxon>
    </lineage>
</organism>
<dbReference type="InterPro" id="IPR012999">
    <property type="entry name" value="Pyr_OxRdtase_I_AS"/>
</dbReference>
<dbReference type="Gene3D" id="3.50.50.60">
    <property type="entry name" value="FAD/NAD(P)-binding domain"/>
    <property type="match status" value="2"/>
</dbReference>
<protein>
    <recommendedName>
        <fullName evidence="4 16">Dihydrolipoyl dehydrogenase</fullName>
        <ecNumber evidence="3 16">1.8.1.4</ecNumber>
    </recommendedName>
</protein>
<feature type="binding site" evidence="14">
    <location>
        <position position="206"/>
    </location>
    <ligand>
        <name>NAD(+)</name>
        <dbReference type="ChEBI" id="CHEBI:57540"/>
    </ligand>
</feature>
<feature type="binding site" evidence="14">
    <location>
        <position position="56"/>
    </location>
    <ligand>
        <name>FAD</name>
        <dbReference type="ChEBI" id="CHEBI:57692"/>
    </ligand>
</feature>
<feature type="binding site" evidence="14">
    <location>
        <begin position="183"/>
        <end position="190"/>
    </location>
    <ligand>
        <name>NAD(+)</name>
        <dbReference type="ChEBI" id="CHEBI:57540"/>
    </ligand>
</feature>
<feature type="disulfide bond" description="Redox-active" evidence="15">
    <location>
        <begin position="47"/>
        <end position="52"/>
    </location>
</feature>
<comment type="subcellular location">
    <subcellularLocation>
        <location evidence="1">Cytoplasm</location>
    </subcellularLocation>
</comment>
<evidence type="ECO:0000256" key="4">
    <source>
        <dbReference type="ARBA" id="ARBA00016961"/>
    </source>
</evidence>
<evidence type="ECO:0000256" key="11">
    <source>
        <dbReference type="ARBA" id="ARBA00023284"/>
    </source>
</evidence>
<dbReference type="PANTHER" id="PTHR22912">
    <property type="entry name" value="DISULFIDE OXIDOREDUCTASE"/>
    <property type="match status" value="1"/>
</dbReference>
<dbReference type="PRINTS" id="PR00368">
    <property type="entry name" value="FADPNR"/>
</dbReference>
<dbReference type="FunFam" id="3.30.390.30:FF:000001">
    <property type="entry name" value="Dihydrolipoyl dehydrogenase"/>
    <property type="match status" value="1"/>
</dbReference>
<dbReference type="FunFam" id="3.50.50.60:FF:000037">
    <property type="entry name" value="Dihydrolipoyl dehydrogenase"/>
    <property type="match status" value="1"/>
</dbReference>
<comment type="catalytic activity">
    <reaction evidence="12 16">
        <text>N(6)-[(R)-dihydrolipoyl]-L-lysyl-[protein] + NAD(+) = N(6)-[(R)-lipoyl]-L-lysyl-[protein] + NADH + H(+)</text>
        <dbReference type="Rhea" id="RHEA:15045"/>
        <dbReference type="Rhea" id="RHEA-COMP:10474"/>
        <dbReference type="Rhea" id="RHEA-COMP:10475"/>
        <dbReference type="ChEBI" id="CHEBI:15378"/>
        <dbReference type="ChEBI" id="CHEBI:57540"/>
        <dbReference type="ChEBI" id="CHEBI:57945"/>
        <dbReference type="ChEBI" id="CHEBI:83099"/>
        <dbReference type="ChEBI" id="CHEBI:83100"/>
        <dbReference type="EC" id="1.8.1.4"/>
    </reaction>
</comment>
<evidence type="ECO:0000256" key="10">
    <source>
        <dbReference type="ARBA" id="ARBA00023157"/>
    </source>
</evidence>
<sequence length="468" mass="49672">MVVGDFPIEVDTLVVGAGPGGYVAAIRAAQLGQKVTIADKGALGGVCLNVGCIPSKALIQAGHLAEQAHGNEEMGIKTENVSVDFSKVQEWKASVVNKLTSGVEGLLKGNKVDIVKGEVYFVDKNTVKIMDEKNSQTYTFKHCIIATGSTPIEIPNFKFSDRVLDSTGALNLKEIPKKMVVIGGGYIGTELGTAYANFGTEIVVLEGAKEILGGFEKQMSQVVKKRLKKKDVTIITEAMAKGVEESKDGVKVTYEVKGKEETVEADYVLVTVGRRPNTEDIGLEQVGIEKDDRGLIKIDNQCRTNVDNIYAIGDIVAGPPLAHKASYEGKVAAEAISGEQAVIDYLSMPAVVFSDPELATVGYTEQEAKDAGFDVKAAKFPFAANGRALSLNDSDGFMKLITRKDDGLVIGAQIAGPNASDMISELGLAIEAGMTAEDIALTIHAHPTLGEITMEAAEVALGTPIHML</sequence>
<dbReference type="PANTHER" id="PTHR22912:SF160">
    <property type="entry name" value="DIHYDROLIPOYL DEHYDROGENASE"/>
    <property type="match status" value="1"/>
</dbReference>
<comment type="cofactor">
    <cofactor evidence="14 16">
        <name>FAD</name>
        <dbReference type="ChEBI" id="CHEBI:57692"/>
    </cofactor>
    <text evidence="14 16">Binds 1 FAD per subunit.</text>
</comment>
<accession>A0A1M5NJ06</accession>
<dbReference type="InterPro" id="IPR050151">
    <property type="entry name" value="Class-I_Pyr_Nuc-Dis_Oxidored"/>
</dbReference>
<evidence type="ECO:0000259" key="18">
    <source>
        <dbReference type="Pfam" id="PF07992"/>
    </source>
</evidence>
<dbReference type="InterPro" id="IPR006258">
    <property type="entry name" value="Lipoamide_DH"/>
</dbReference>
<keyword evidence="10" id="KW-1015">Disulfide bond</keyword>
<dbReference type="GO" id="GO:0050660">
    <property type="term" value="F:flavin adenine dinucleotide binding"/>
    <property type="evidence" value="ECO:0007669"/>
    <property type="project" value="InterPro"/>
</dbReference>
<comment type="similarity">
    <text evidence="2 16">Belongs to the class-I pyridine nucleotide-disulfide oxidoreductase family.</text>
</comment>
<evidence type="ECO:0000313" key="20">
    <source>
        <dbReference type="Proteomes" id="UP000184079"/>
    </source>
</evidence>
<dbReference type="AlphaFoldDB" id="A0A1M5NJ06"/>
<dbReference type="RefSeq" id="WP_073005367.1">
    <property type="nucleotide sequence ID" value="NZ_FQXD01000002.1"/>
</dbReference>
<dbReference type="GO" id="GO:0005737">
    <property type="term" value="C:cytoplasm"/>
    <property type="evidence" value="ECO:0007669"/>
    <property type="project" value="UniProtKB-SubCell"/>
</dbReference>
<dbReference type="PROSITE" id="PS00076">
    <property type="entry name" value="PYRIDINE_REDOX_1"/>
    <property type="match status" value="1"/>
</dbReference>
<dbReference type="InterPro" id="IPR036188">
    <property type="entry name" value="FAD/NAD-bd_sf"/>
</dbReference>
<feature type="domain" description="FAD/NAD(P)-binding" evidence="18">
    <location>
        <begin position="11"/>
        <end position="329"/>
    </location>
</feature>
<feature type="binding site" evidence="14">
    <location>
        <position position="314"/>
    </location>
    <ligand>
        <name>FAD</name>
        <dbReference type="ChEBI" id="CHEBI:57692"/>
    </ligand>
</feature>
<evidence type="ECO:0000256" key="16">
    <source>
        <dbReference type="RuleBase" id="RU003692"/>
    </source>
</evidence>
<evidence type="ECO:0000256" key="3">
    <source>
        <dbReference type="ARBA" id="ARBA00012608"/>
    </source>
</evidence>
<evidence type="ECO:0000256" key="8">
    <source>
        <dbReference type="ARBA" id="ARBA00023002"/>
    </source>
</evidence>
<keyword evidence="6 16" id="KW-0285">Flavoprotein</keyword>
<dbReference type="InterPro" id="IPR004099">
    <property type="entry name" value="Pyr_nucl-diS_OxRdtase_dimer"/>
</dbReference>
<dbReference type="Gene3D" id="3.30.390.30">
    <property type="match status" value="1"/>
</dbReference>
<keyword evidence="8 16" id="KW-0560">Oxidoreductase</keyword>
<evidence type="ECO:0000259" key="17">
    <source>
        <dbReference type="Pfam" id="PF02852"/>
    </source>
</evidence>
<reference evidence="20" key="1">
    <citation type="submission" date="2016-11" db="EMBL/GenBank/DDBJ databases">
        <authorList>
            <person name="Varghese N."/>
            <person name="Submissions S."/>
        </authorList>
    </citation>
    <scope>NUCLEOTIDE SEQUENCE [LARGE SCALE GENOMIC DNA]</scope>
    <source>
        <strain evidence="20">CGMCC 1.6496</strain>
    </source>
</reference>
<dbReference type="EC" id="1.8.1.4" evidence="3 16"/>
<evidence type="ECO:0000256" key="2">
    <source>
        <dbReference type="ARBA" id="ARBA00007532"/>
    </source>
</evidence>
<feature type="binding site" evidence="14">
    <location>
        <begin position="147"/>
        <end position="149"/>
    </location>
    <ligand>
        <name>FAD</name>
        <dbReference type="ChEBI" id="CHEBI:57692"/>
    </ligand>
</feature>
<feature type="active site" description="Proton acceptor" evidence="13">
    <location>
        <position position="446"/>
    </location>
</feature>
<dbReference type="Pfam" id="PF02852">
    <property type="entry name" value="Pyr_redox_dim"/>
    <property type="match status" value="1"/>
</dbReference>
<evidence type="ECO:0000256" key="9">
    <source>
        <dbReference type="ARBA" id="ARBA00023027"/>
    </source>
</evidence>
<dbReference type="PIRSF" id="PIRSF000350">
    <property type="entry name" value="Mercury_reductase_MerA"/>
    <property type="match status" value="1"/>
</dbReference>
<evidence type="ECO:0000313" key="19">
    <source>
        <dbReference type="EMBL" id="SHG89511.1"/>
    </source>
</evidence>
<name>A0A1M5NJ06_9BACI</name>
<dbReference type="GO" id="GO:0004148">
    <property type="term" value="F:dihydrolipoyl dehydrogenase (NADH) activity"/>
    <property type="evidence" value="ECO:0007669"/>
    <property type="project" value="UniProtKB-EC"/>
</dbReference>
<dbReference type="SUPFAM" id="SSF51905">
    <property type="entry name" value="FAD/NAD(P)-binding domain"/>
    <property type="match status" value="1"/>
</dbReference>
<dbReference type="EMBL" id="FQXD01000002">
    <property type="protein sequence ID" value="SHG89511.1"/>
    <property type="molecule type" value="Genomic_DNA"/>
</dbReference>
<dbReference type="InterPro" id="IPR016156">
    <property type="entry name" value="FAD/NAD-linked_Rdtase_dimer_sf"/>
</dbReference>
<evidence type="ECO:0000256" key="14">
    <source>
        <dbReference type="PIRSR" id="PIRSR000350-3"/>
    </source>
</evidence>